<dbReference type="Gene3D" id="1.10.630.10">
    <property type="entry name" value="Cytochrome P450"/>
    <property type="match status" value="1"/>
</dbReference>
<dbReference type="PANTHER" id="PTHR47582">
    <property type="entry name" value="P450, PUTATIVE (EUROFUNG)-RELATED"/>
    <property type="match status" value="1"/>
</dbReference>
<keyword evidence="1" id="KW-1133">Transmembrane helix</keyword>
<dbReference type="GO" id="GO:0004497">
    <property type="term" value="F:monooxygenase activity"/>
    <property type="evidence" value="ECO:0007669"/>
    <property type="project" value="InterPro"/>
</dbReference>
<dbReference type="PANTHER" id="PTHR47582:SF1">
    <property type="entry name" value="P450, PUTATIVE (EUROFUNG)-RELATED"/>
    <property type="match status" value="1"/>
</dbReference>
<dbReference type="Proteomes" id="UP001232148">
    <property type="component" value="Unassembled WGS sequence"/>
</dbReference>
<evidence type="ECO:0000313" key="3">
    <source>
        <dbReference type="Proteomes" id="UP001232148"/>
    </source>
</evidence>
<dbReference type="EMBL" id="MU842822">
    <property type="protein sequence ID" value="KAK2033462.1"/>
    <property type="molecule type" value="Genomic_DNA"/>
</dbReference>
<accession>A0AAD9M6C6</accession>
<comment type="caution">
    <text evidence="2">The sequence shown here is derived from an EMBL/GenBank/DDBJ whole genome shotgun (WGS) entry which is preliminary data.</text>
</comment>
<dbReference type="AlphaFoldDB" id="A0AAD9M6C6"/>
<organism evidence="2 3">
    <name type="scientific">Colletotrichum zoysiae</name>
    <dbReference type="NCBI Taxonomy" id="1216348"/>
    <lineage>
        <taxon>Eukaryota</taxon>
        <taxon>Fungi</taxon>
        <taxon>Dikarya</taxon>
        <taxon>Ascomycota</taxon>
        <taxon>Pezizomycotina</taxon>
        <taxon>Sordariomycetes</taxon>
        <taxon>Hypocreomycetidae</taxon>
        <taxon>Glomerellales</taxon>
        <taxon>Glomerellaceae</taxon>
        <taxon>Colletotrichum</taxon>
        <taxon>Colletotrichum graminicola species complex</taxon>
    </lineage>
</organism>
<protein>
    <submittedName>
        <fullName evidence="2">Cytochrome P450</fullName>
    </submittedName>
</protein>
<reference evidence="2" key="1">
    <citation type="submission" date="2021-06" db="EMBL/GenBank/DDBJ databases">
        <title>Comparative genomics, transcriptomics and evolutionary studies reveal genomic signatures of adaptation to plant cell wall in hemibiotrophic fungi.</title>
        <authorList>
            <consortium name="DOE Joint Genome Institute"/>
            <person name="Baroncelli R."/>
            <person name="Diaz J.F."/>
            <person name="Benocci T."/>
            <person name="Peng M."/>
            <person name="Battaglia E."/>
            <person name="Haridas S."/>
            <person name="Andreopoulos W."/>
            <person name="Labutti K."/>
            <person name="Pangilinan J."/>
            <person name="Floch G.L."/>
            <person name="Makela M.R."/>
            <person name="Henrissat B."/>
            <person name="Grigoriev I.V."/>
            <person name="Crouch J.A."/>
            <person name="De Vries R.P."/>
            <person name="Sukno S.A."/>
            <person name="Thon M.R."/>
        </authorList>
    </citation>
    <scope>NUCLEOTIDE SEQUENCE</scope>
    <source>
        <strain evidence="2">MAFF235873</strain>
    </source>
</reference>
<dbReference type="SUPFAM" id="SSF48264">
    <property type="entry name" value="Cytochrome P450"/>
    <property type="match status" value="1"/>
</dbReference>
<name>A0AAD9M6C6_9PEZI</name>
<dbReference type="GO" id="GO:0005506">
    <property type="term" value="F:iron ion binding"/>
    <property type="evidence" value="ECO:0007669"/>
    <property type="project" value="InterPro"/>
</dbReference>
<dbReference type="InterPro" id="IPR036396">
    <property type="entry name" value="Cyt_P450_sf"/>
</dbReference>
<dbReference type="GO" id="GO:0020037">
    <property type="term" value="F:heme binding"/>
    <property type="evidence" value="ECO:0007669"/>
    <property type="project" value="InterPro"/>
</dbReference>
<evidence type="ECO:0000313" key="2">
    <source>
        <dbReference type="EMBL" id="KAK2033462.1"/>
    </source>
</evidence>
<dbReference type="InterPro" id="IPR001128">
    <property type="entry name" value="Cyt_P450"/>
</dbReference>
<feature type="transmembrane region" description="Helical" evidence="1">
    <location>
        <begin position="12"/>
        <end position="29"/>
    </location>
</feature>
<evidence type="ECO:0000256" key="1">
    <source>
        <dbReference type="SAM" id="Phobius"/>
    </source>
</evidence>
<sequence>MSTDFEEASLVTWTIGSVLSILLFALFFVRPLGHLDMDPREPPLLQPTVPIIGHVVSMWRHGGGYYLELYRKSGGVARAATLNNLGQKFYVIFSPNLAQSAFRNRFLTAERFTIQSATGVVGLSAKGKQILEHGTLLQEFYREVPLALLSTESLSKMASTTLSTLTLDLGQLAAVSHGYKQLITDLFGFLRHRLALATTDGLYGANANPLRSDPSLTDDVWTFDEAMFRLFFNVAPKLIATADHQARKRWQRVLISYFQDIPDNDAFPNDAAEIVRMRARIVRAAGFSDEDLGNMEIGMIHAALHNTAPILFWLVVNVFARPQVLASVRAEVEKLVEFDTPLESSSKQPTRRAIIRASRVADQSLCPYTAAVHREILRLCDSVTVTRFVDEDTTLSDGTLLRAGSLVHLPSAVAHGMPEVWGNHDSYVFEPGRMLDPEGTASAMSGRKRAGAWTGWGLTRRHQTCSCVQPFPE</sequence>
<keyword evidence="1" id="KW-0812">Transmembrane</keyword>
<dbReference type="GO" id="GO:0016705">
    <property type="term" value="F:oxidoreductase activity, acting on paired donors, with incorporation or reduction of molecular oxygen"/>
    <property type="evidence" value="ECO:0007669"/>
    <property type="project" value="InterPro"/>
</dbReference>
<gene>
    <name evidence="2" type="ORF">LX32DRAFT_705002</name>
</gene>
<keyword evidence="3" id="KW-1185">Reference proteome</keyword>
<dbReference type="InterPro" id="IPR053007">
    <property type="entry name" value="CYP450_monoxygenase_sec-met"/>
</dbReference>
<keyword evidence="1" id="KW-0472">Membrane</keyword>
<proteinExistence type="predicted"/>
<dbReference type="Pfam" id="PF00067">
    <property type="entry name" value="p450"/>
    <property type="match status" value="1"/>
</dbReference>